<protein>
    <submittedName>
        <fullName evidence="3">Chromosome partitioning-like ATPase</fullName>
    </submittedName>
</protein>
<dbReference type="PANTHER" id="PTHR10803:SF3">
    <property type="entry name" value="ATPASE GET3"/>
    <property type="match status" value="1"/>
</dbReference>
<comment type="similarity">
    <text evidence="1">Belongs to the arsA ATPase family.</text>
</comment>
<dbReference type="Gene3D" id="3.40.50.300">
    <property type="entry name" value="P-loop containing nucleotide triphosphate hydrolases"/>
    <property type="match status" value="1"/>
</dbReference>
<dbReference type="AlphaFoldDB" id="C7M2S3"/>
<dbReference type="GO" id="GO:0005524">
    <property type="term" value="F:ATP binding"/>
    <property type="evidence" value="ECO:0007669"/>
    <property type="project" value="InterPro"/>
</dbReference>
<evidence type="ECO:0000313" key="4">
    <source>
        <dbReference type="Proteomes" id="UP000000771"/>
    </source>
</evidence>
<dbReference type="InterPro" id="IPR027417">
    <property type="entry name" value="P-loop_NTPase"/>
</dbReference>
<dbReference type="STRING" id="525909.Afer_0349"/>
<dbReference type="OrthoDB" id="5242836at2"/>
<feature type="domain" description="ArsA/GET3 Anion-transporting ATPase-like" evidence="2">
    <location>
        <begin position="9"/>
        <end position="158"/>
    </location>
</feature>
<evidence type="ECO:0000313" key="3">
    <source>
        <dbReference type="EMBL" id="ACU53317.1"/>
    </source>
</evidence>
<gene>
    <name evidence="3" type="ordered locus">Afer_0349</name>
</gene>
<evidence type="ECO:0000259" key="2">
    <source>
        <dbReference type="Pfam" id="PF02374"/>
    </source>
</evidence>
<dbReference type="KEGG" id="afo:Afer_0349"/>
<dbReference type="SUPFAM" id="SSF52540">
    <property type="entry name" value="P-loop containing nucleoside triphosphate hydrolases"/>
    <property type="match status" value="1"/>
</dbReference>
<dbReference type="GO" id="GO:0016887">
    <property type="term" value="F:ATP hydrolysis activity"/>
    <property type="evidence" value="ECO:0007669"/>
    <property type="project" value="InterPro"/>
</dbReference>
<organism evidence="3 4">
    <name type="scientific">Acidimicrobium ferrooxidans (strain DSM 10331 / JCM 15462 / NBRC 103882 / ICP)</name>
    <dbReference type="NCBI Taxonomy" id="525909"/>
    <lineage>
        <taxon>Bacteria</taxon>
        <taxon>Bacillati</taxon>
        <taxon>Actinomycetota</taxon>
        <taxon>Acidimicrobiia</taxon>
        <taxon>Acidimicrobiales</taxon>
        <taxon>Acidimicrobiaceae</taxon>
        <taxon>Acidimicrobium</taxon>
    </lineage>
</organism>
<sequence>MGFDLLRRRLLIIAGKGGVGKTTLAASLGLLAASRGQRTLLVEVDAKGDLAAQVGVANAGFEPVEARRNLFVMEMDTQAALEEYLRIWVKLPFMGRLPGLGRIFDFVATAAPGVRELLVVGKICYEIREDHYDLVIVDPPASGHVVSQLGVTTGVGELIGRGLVQGQTSWMLEILSDPARSLAVLVATPEETPVEEALELADRLRDETPVHLGGAFLNRVVPVTLSEEELEALERTAGRGPSALGAVLGAARLSQGIARQHARNRAVFADALGPDVPLRELPELFATVPPSRLADELAEALEVLTW</sequence>
<proteinExistence type="inferred from homology"/>
<dbReference type="EMBL" id="CP001631">
    <property type="protein sequence ID" value="ACU53317.1"/>
    <property type="molecule type" value="Genomic_DNA"/>
</dbReference>
<dbReference type="Proteomes" id="UP000000771">
    <property type="component" value="Chromosome"/>
</dbReference>
<dbReference type="PANTHER" id="PTHR10803">
    <property type="entry name" value="ARSENICAL PUMP-DRIVING ATPASE ARSENITE-TRANSLOCATING ATPASE"/>
    <property type="match status" value="1"/>
</dbReference>
<reference evidence="3 4" key="1">
    <citation type="journal article" date="2009" name="Stand. Genomic Sci.">
        <title>Complete genome sequence of Acidimicrobium ferrooxidans type strain (ICP).</title>
        <authorList>
            <person name="Clum A."/>
            <person name="Nolan M."/>
            <person name="Lang E."/>
            <person name="Glavina Del Rio T."/>
            <person name="Tice H."/>
            <person name="Copeland A."/>
            <person name="Cheng J.F."/>
            <person name="Lucas S."/>
            <person name="Chen F."/>
            <person name="Bruce D."/>
            <person name="Goodwin L."/>
            <person name="Pitluck S."/>
            <person name="Ivanova N."/>
            <person name="Mavrommatis K."/>
            <person name="Mikhailova N."/>
            <person name="Pati A."/>
            <person name="Chen A."/>
            <person name="Palaniappan K."/>
            <person name="Goker M."/>
            <person name="Spring S."/>
            <person name="Land M."/>
            <person name="Hauser L."/>
            <person name="Chang Y.J."/>
            <person name="Jeffries C.C."/>
            <person name="Chain P."/>
            <person name="Bristow J."/>
            <person name="Eisen J.A."/>
            <person name="Markowitz V."/>
            <person name="Hugenholtz P."/>
            <person name="Kyrpides N.C."/>
            <person name="Klenk H.P."/>
            <person name="Lapidus A."/>
        </authorList>
    </citation>
    <scope>NUCLEOTIDE SEQUENCE [LARGE SCALE GENOMIC DNA]</scope>
    <source>
        <strain evidence="4">DSM 10331 / JCM 15462 / NBRC 103882 / ICP</strain>
    </source>
</reference>
<dbReference type="InterPro" id="IPR016300">
    <property type="entry name" value="ATPase_ArsA/GET3"/>
</dbReference>
<accession>C7M2S3</accession>
<dbReference type="Pfam" id="PF02374">
    <property type="entry name" value="ArsA_ATPase"/>
    <property type="match status" value="1"/>
</dbReference>
<dbReference type="InterPro" id="IPR025723">
    <property type="entry name" value="ArsA/GET3_ATPase-like"/>
</dbReference>
<evidence type="ECO:0000256" key="1">
    <source>
        <dbReference type="ARBA" id="ARBA00011040"/>
    </source>
</evidence>
<dbReference type="HOGENOM" id="CLU_058953_1_0_11"/>
<keyword evidence="4" id="KW-1185">Reference proteome</keyword>
<name>C7M2S3_ACIFD</name>
<dbReference type="eggNOG" id="COG0003">
    <property type="taxonomic scope" value="Bacteria"/>
</dbReference>
<dbReference type="RefSeq" id="WP_015797818.1">
    <property type="nucleotide sequence ID" value="NC_013124.1"/>
</dbReference>